<dbReference type="Gene3D" id="1.10.110.10">
    <property type="entry name" value="Plant lipid-transfer and hydrophobic proteins"/>
    <property type="match status" value="1"/>
</dbReference>
<keyword evidence="2 4" id="KW-0813">Transport</keyword>
<feature type="domain" description="Bifunctional inhibitor/plant lipid transfer protein/seed storage helical" evidence="6">
    <location>
        <begin position="31"/>
        <end position="116"/>
    </location>
</feature>
<evidence type="ECO:0000313" key="8">
    <source>
        <dbReference type="Proteomes" id="UP001291926"/>
    </source>
</evidence>
<dbReference type="PROSITE" id="PS00597">
    <property type="entry name" value="PLANT_LTP"/>
    <property type="match status" value="1"/>
</dbReference>
<reference evidence="7 8" key="1">
    <citation type="journal article" date="2023" name="bioRxiv">
        <title>Genome report: Whole genome sequence and annotation of Penstemon davidsonii.</title>
        <authorList>
            <person name="Ostevik K.L."/>
            <person name="Alabady M."/>
            <person name="Zhang M."/>
            <person name="Rausher M.D."/>
        </authorList>
    </citation>
    <scope>NUCLEOTIDE SEQUENCE [LARGE SCALE GENOMIC DNA]</scope>
    <source>
        <strain evidence="7">DNT005</strain>
        <tissue evidence="7">Whole leaf</tissue>
    </source>
</reference>
<feature type="signal peptide" evidence="5">
    <location>
        <begin position="1"/>
        <end position="27"/>
    </location>
</feature>
<dbReference type="EMBL" id="JAYDYQ010002685">
    <property type="protein sequence ID" value="KAK4481266.1"/>
    <property type="molecule type" value="Genomic_DNA"/>
</dbReference>
<feature type="chain" id="PRO_5045086853" description="Non-specific lipid-transfer protein" evidence="5">
    <location>
        <begin position="28"/>
        <end position="120"/>
    </location>
</feature>
<dbReference type="InterPro" id="IPR016140">
    <property type="entry name" value="Bifunc_inhib/LTP/seed_store"/>
</dbReference>
<name>A0ABR0CXK3_9LAMI</name>
<dbReference type="InterPro" id="IPR036312">
    <property type="entry name" value="Bifun_inhib/LTP/seed_sf"/>
</dbReference>
<dbReference type="Proteomes" id="UP001291926">
    <property type="component" value="Unassembled WGS sequence"/>
</dbReference>
<dbReference type="PANTHER" id="PTHR33076">
    <property type="entry name" value="NON-SPECIFIC LIPID-TRANSFER PROTEIN 2-RELATED"/>
    <property type="match status" value="1"/>
</dbReference>
<evidence type="ECO:0000256" key="2">
    <source>
        <dbReference type="ARBA" id="ARBA00022448"/>
    </source>
</evidence>
<sequence length="120" mass="12183">MAKSMCSIVMLAVIIAVVSVAPPRSEAAISCNTVANALSPCVNYVVYGGVAPPAECCNGARSLYAQVRSTPDRQAVCSCVKSVASSATPAMISNAAALPGKCGISIPYQISPSTDCSKIQ</sequence>
<dbReference type="SMART" id="SM00499">
    <property type="entry name" value="AAI"/>
    <property type="match status" value="1"/>
</dbReference>
<gene>
    <name evidence="7" type="ORF">RD792_012150</name>
</gene>
<dbReference type="InterPro" id="IPR000528">
    <property type="entry name" value="Plant_nsLTP"/>
</dbReference>
<proteinExistence type="inferred from homology"/>
<evidence type="ECO:0000256" key="1">
    <source>
        <dbReference type="ARBA" id="ARBA00009748"/>
    </source>
</evidence>
<evidence type="ECO:0000256" key="4">
    <source>
        <dbReference type="RuleBase" id="RU000628"/>
    </source>
</evidence>
<comment type="similarity">
    <text evidence="1 4">Belongs to the plant LTP family.</text>
</comment>
<protein>
    <recommendedName>
        <fullName evidence="4">Non-specific lipid-transfer protein</fullName>
    </recommendedName>
</protein>
<comment type="function">
    <text evidence="4">Plant non-specific lipid-transfer proteins transfer phospholipids as well as galactolipids across membranes. May play a role in wax or cutin deposition in the cell walls of expanding epidermal cells and certain secretory tissues.</text>
</comment>
<comment type="caution">
    <text evidence="7">The sequence shown here is derived from an EMBL/GenBank/DDBJ whole genome shotgun (WGS) entry which is preliminary data.</text>
</comment>
<dbReference type="SUPFAM" id="SSF47699">
    <property type="entry name" value="Bifunctional inhibitor/lipid-transfer protein/seed storage 2S albumin"/>
    <property type="match status" value="1"/>
</dbReference>
<evidence type="ECO:0000256" key="5">
    <source>
        <dbReference type="SAM" id="SignalP"/>
    </source>
</evidence>
<evidence type="ECO:0000259" key="6">
    <source>
        <dbReference type="SMART" id="SM00499"/>
    </source>
</evidence>
<dbReference type="Pfam" id="PF00234">
    <property type="entry name" value="Tryp_alpha_amyl"/>
    <property type="match status" value="1"/>
</dbReference>
<keyword evidence="3 4" id="KW-0446">Lipid-binding</keyword>
<keyword evidence="5" id="KW-0732">Signal</keyword>
<organism evidence="7 8">
    <name type="scientific">Penstemon davidsonii</name>
    <dbReference type="NCBI Taxonomy" id="160366"/>
    <lineage>
        <taxon>Eukaryota</taxon>
        <taxon>Viridiplantae</taxon>
        <taxon>Streptophyta</taxon>
        <taxon>Embryophyta</taxon>
        <taxon>Tracheophyta</taxon>
        <taxon>Spermatophyta</taxon>
        <taxon>Magnoliopsida</taxon>
        <taxon>eudicotyledons</taxon>
        <taxon>Gunneridae</taxon>
        <taxon>Pentapetalae</taxon>
        <taxon>asterids</taxon>
        <taxon>lamiids</taxon>
        <taxon>Lamiales</taxon>
        <taxon>Plantaginaceae</taxon>
        <taxon>Cheloneae</taxon>
        <taxon>Penstemon</taxon>
    </lineage>
</organism>
<evidence type="ECO:0000313" key="7">
    <source>
        <dbReference type="EMBL" id="KAK4481266.1"/>
    </source>
</evidence>
<evidence type="ECO:0000256" key="3">
    <source>
        <dbReference type="ARBA" id="ARBA00023121"/>
    </source>
</evidence>
<keyword evidence="8" id="KW-1185">Reference proteome</keyword>
<dbReference type="PRINTS" id="PR00382">
    <property type="entry name" value="LIPIDTRNSFER"/>
</dbReference>
<dbReference type="CDD" id="cd01960">
    <property type="entry name" value="nsLTP1"/>
    <property type="match status" value="1"/>
</dbReference>
<accession>A0ABR0CXK3</accession>